<evidence type="ECO:0000256" key="1">
    <source>
        <dbReference type="ARBA" id="ARBA00004651"/>
    </source>
</evidence>
<dbReference type="InterPro" id="IPR003373">
    <property type="entry name" value="Fe2_transport_prot-B"/>
</dbReference>
<dbReference type="Pfam" id="PF02421">
    <property type="entry name" value="FeoB_N"/>
    <property type="match status" value="1"/>
</dbReference>
<keyword evidence="3" id="KW-1003">Cell membrane</keyword>
<keyword evidence="7 14" id="KW-1133">Transmembrane helix</keyword>
<dbReference type="InterPro" id="IPR005225">
    <property type="entry name" value="Small_GTP-bd"/>
</dbReference>
<dbReference type="InterPro" id="IPR011642">
    <property type="entry name" value="Gate_dom"/>
</dbReference>
<keyword evidence="17" id="KW-1185">Reference proteome</keyword>
<keyword evidence="2 14" id="KW-0813">Transport</keyword>
<feature type="transmembrane region" description="Helical" evidence="14">
    <location>
        <begin position="521"/>
        <end position="540"/>
    </location>
</feature>
<evidence type="ECO:0000313" key="16">
    <source>
        <dbReference type="EMBL" id="SMP07238.1"/>
    </source>
</evidence>
<sequence>MKRKIRVAIAGNPNVGKTALMNALAGTNEKIGNWPGVTVQKKVGAYNFRGFEIELIDLPGIYSLTSYTLEEKVARSFLLKKDYDVVLNVIDATLLGRNLYLTLELLEMGIKPIIALNKVDEIEQSGFKIDAKKLEQILHLPVIPISATKKKGLEELSETILRVATGDLTLKGFEPRYSKDLENAIMLITYRLESVLLEENLPFPLRWLAIKLLEQDPEIIEQLDKYVADPEIILKELEEIEEVIQQRHRCDLPSFVAKERFHLASEIAKKAITKTKPTAALTISDRIDKIVTNPLTGIPIFFLIMWLVFKLTFSISAPFTDLIDYFFGQFLPDLVETKFNFLPHFLISLLDDGVFAGVGAVLMFLPILSVLFFLMSILEDTGYMARAAALWDNFMKLFGLSGASVIPMILGFGCNVPAVYATRAMRSPTQKLITMMVIPWISCSARLPVYAVFTAAFFKNYQSLVIFGLYLTGVLFALAFAFIVSKKLKTTEEEFFIELPSYKLPAWNVVLNQTYIEVREFVQKAGTVIFALSVFIWLIASLPPGTDYASPESLVGHLGKALQPIFEPIGIHDWKPIVALIFGALAKEVVVGTLGTLYGVEHSISQALSNTFTPASALSYMVFVLLYIPCVATIAAIKQESGSWKYPAILIVTELTVAWIAAFSVYHVAKVFLNG</sequence>
<feature type="transmembrane region" description="Helical" evidence="14">
    <location>
        <begin position="432"/>
        <end position="458"/>
    </location>
</feature>
<feature type="transmembrane region" description="Helical" evidence="14">
    <location>
        <begin position="617"/>
        <end position="637"/>
    </location>
</feature>
<dbReference type="PANTHER" id="PTHR43185">
    <property type="entry name" value="FERROUS IRON TRANSPORT PROTEIN B"/>
    <property type="match status" value="1"/>
</dbReference>
<dbReference type="RefSeq" id="WP_283399970.1">
    <property type="nucleotide sequence ID" value="NZ_FXUB01000001.1"/>
</dbReference>
<keyword evidence="9" id="KW-0406">Ion transport</keyword>
<keyword evidence="11 14" id="KW-0472">Membrane</keyword>
<reference evidence="16 17" key="1">
    <citation type="submission" date="2017-05" db="EMBL/GenBank/DDBJ databases">
        <authorList>
            <person name="Varghese N."/>
            <person name="Submissions S."/>
        </authorList>
    </citation>
    <scope>NUCLEOTIDE SEQUENCE [LARGE SCALE GENOMIC DNA]</scope>
    <source>
        <strain evidence="16 17">DSM 15522</strain>
    </source>
</reference>
<dbReference type="EMBL" id="FXUB01000001">
    <property type="protein sequence ID" value="SMP07238.1"/>
    <property type="molecule type" value="Genomic_DNA"/>
</dbReference>
<evidence type="ECO:0000256" key="7">
    <source>
        <dbReference type="ARBA" id="ARBA00022989"/>
    </source>
</evidence>
<proteinExistence type="inferred from homology"/>
<dbReference type="InterPro" id="IPR030389">
    <property type="entry name" value="G_FEOB_dom"/>
</dbReference>
<dbReference type="PRINTS" id="PR00326">
    <property type="entry name" value="GTP1OBG"/>
</dbReference>
<keyword evidence="6" id="KW-0547">Nucleotide-binding</keyword>
<dbReference type="InterPro" id="IPR027417">
    <property type="entry name" value="P-loop_NTPase"/>
</dbReference>
<dbReference type="Gene3D" id="1.10.287.1770">
    <property type="match status" value="1"/>
</dbReference>
<dbReference type="InterPro" id="IPR041069">
    <property type="entry name" value="FeoB_Cyto"/>
</dbReference>
<evidence type="ECO:0000256" key="4">
    <source>
        <dbReference type="ARBA" id="ARBA00022496"/>
    </source>
</evidence>
<accession>A0ABY1NDZ1</accession>
<dbReference type="Pfam" id="PF07670">
    <property type="entry name" value="Gate"/>
    <property type="match status" value="2"/>
</dbReference>
<dbReference type="SUPFAM" id="SSF52540">
    <property type="entry name" value="P-loop containing nucleoside triphosphate hydrolases"/>
    <property type="match status" value="1"/>
</dbReference>
<dbReference type="CDD" id="cd01879">
    <property type="entry name" value="FeoB"/>
    <property type="match status" value="1"/>
</dbReference>
<evidence type="ECO:0000256" key="14">
    <source>
        <dbReference type="RuleBase" id="RU362098"/>
    </source>
</evidence>
<evidence type="ECO:0000256" key="5">
    <source>
        <dbReference type="ARBA" id="ARBA00022692"/>
    </source>
</evidence>
<comment type="subcellular location">
    <subcellularLocation>
        <location evidence="14">Cell inner membrane</location>
        <topology evidence="14">Multi-pass membrane protein</topology>
    </subcellularLocation>
    <subcellularLocation>
        <location evidence="1">Cell membrane</location>
        <topology evidence="1">Multi-pass membrane protein</topology>
    </subcellularLocation>
</comment>
<evidence type="ECO:0000256" key="11">
    <source>
        <dbReference type="ARBA" id="ARBA00023136"/>
    </source>
</evidence>
<evidence type="ECO:0000256" key="13">
    <source>
        <dbReference type="NCBIfam" id="TIGR00437"/>
    </source>
</evidence>
<dbReference type="Pfam" id="PF07664">
    <property type="entry name" value="FeoB_C"/>
    <property type="match status" value="1"/>
</dbReference>
<evidence type="ECO:0000313" key="17">
    <source>
        <dbReference type="Proteomes" id="UP001157911"/>
    </source>
</evidence>
<keyword evidence="10 14" id="KW-0342">GTP-binding</keyword>
<evidence type="ECO:0000256" key="3">
    <source>
        <dbReference type="ARBA" id="ARBA00022475"/>
    </source>
</evidence>
<dbReference type="InterPro" id="IPR006073">
    <property type="entry name" value="GTP-bd"/>
</dbReference>
<feature type="transmembrane region" description="Helical" evidence="14">
    <location>
        <begin position="398"/>
        <end position="420"/>
    </location>
</feature>
<evidence type="ECO:0000256" key="10">
    <source>
        <dbReference type="ARBA" id="ARBA00023134"/>
    </source>
</evidence>
<keyword evidence="4 14" id="KW-0410">Iron transport</keyword>
<evidence type="ECO:0000256" key="8">
    <source>
        <dbReference type="ARBA" id="ARBA00023004"/>
    </source>
</evidence>
<feature type="transmembrane region" description="Helical" evidence="14">
    <location>
        <begin position="290"/>
        <end position="309"/>
    </location>
</feature>
<comment type="caution">
    <text evidence="16">The sequence shown here is derived from an EMBL/GenBank/DDBJ whole genome shotgun (WGS) entry which is preliminary data.</text>
</comment>
<dbReference type="InterPro" id="IPR011640">
    <property type="entry name" value="Fe2_transport_prot_B_C"/>
</dbReference>
<organism evidence="16 17">
    <name type="scientific">Desulfurobacterium pacificum</name>
    <dbReference type="NCBI Taxonomy" id="240166"/>
    <lineage>
        <taxon>Bacteria</taxon>
        <taxon>Pseudomonadati</taxon>
        <taxon>Aquificota</taxon>
        <taxon>Aquificia</taxon>
        <taxon>Desulfurobacteriales</taxon>
        <taxon>Desulfurobacteriaceae</taxon>
        <taxon>Desulfurobacterium</taxon>
    </lineage>
</organism>
<evidence type="ECO:0000256" key="12">
    <source>
        <dbReference type="ARBA" id="ARBA00031200"/>
    </source>
</evidence>
<dbReference type="NCBIfam" id="TIGR00437">
    <property type="entry name" value="feoB"/>
    <property type="match status" value="1"/>
</dbReference>
<name>A0ABY1NDZ1_9BACT</name>
<dbReference type="PROSITE" id="PS51711">
    <property type="entry name" value="G_FEOB"/>
    <property type="match status" value="1"/>
</dbReference>
<feature type="domain" description="FeoB-type G" evidence="15">
    <location>
        <begin position="4"/>
        <end position="166"/>
    </location>
</feature>
<evidence type="ECO:0000256" key="6">
    <source>
        <dbReference type="ARBA" id="ARBA00022741"/>
    </source>
</evidence>
<feature type="transmembrane region" description="Helical" evidence="14">
    <location>
        <begin position="464"/>
        <end position="484"/>
    </location>
</feature>
<feature type="transmembrane region" description="Helical" evidence="14">
    <location>
        <begin position="354"/>
        <end position="378"/>
    </location>
</feature>
<dbReference type="Gene3D" id="3.40.50.300">
    <property type="entry name" value="P-loop containing nucleotide triphosphate hydrolases"/>
    <property type="match status" value="1"/>
</dbReference>
<dbReference type="Proteomes" id="UP001157911">
    <property type="component" value="Unassembled WGS sequence"/>
</dbReference>
<dbReference type="NCBIfam" id="TIGR00231">
    <property type="entry name" value="small_GTP"/>
    <property type="match status" value="1"/>
</dbReference>
<evidence type="ECO:0000256" key="9">
    <source>
        <dbReference type="ARBA" id="ARBA00023065"/>
    </source>
</evidence>
<comment type="function">
    <text evidence="14">Probable transporter of a GTP-driven Fe(2+) uptake system.</text>
</comment>
<protein>
    <recommendedName>
        <fullName evidence="12 13">Ferrous iron transport protein B</fullName>
    </recommendedName>
</protein>
<dbReference type="PANTHER" id="PTHR43185:SF1">
    <property type="entry name" value="FE(2+) TRANSPORTER FEOB"/>
    <property type="match status" value="1"/>
</dbReference>
<dbReference type="Pfam" id="PF17910">
    <property type="entry name" value="FeoB_Cyto"/>
    <property type="match status" value="1"/>
</dbReference>
<keyword evidence="8 14" id="KW-0408">Iron</keyword>
<keyword evidence="5 14" id="KW-0812">Transmembrane</keyword>
<evidence type="ECO:0000256" key="2">
    <source>
        <dbReference type="ARBA" id="ARBA00022448"/>
    </source>
</evidence>
<dbReference type="InterPro" id="IPR050860">
    <property type="entry name" value="FeoB_GTPase"/>
</dbReference>
<feature type="transmembrane region" description="Helical" evidence="14">
    <location>
        <begin position="649"/>
        <end position="669"/>
    </location>
</feature>
<evidence type="ECO:0000259" key="15">
    <source>
        <dbReference type="PROSITE" id="PS51711"/>
    </source>
</evidence>
<comment type="similarity">
    <text evidence="14">Belongs to the TRAFAC class TrmE-Era-EngA-EngB-Septin-like GTPase superfamily. FeoB GTPase (TC 9.A.8) family.</text>
</comment>
<gene>
    <name evidence="16" type="ORF">SAMN06265339_0465</name>
</gene>